<evidence type="ECO:0000313" key="3">
    <source>
        <dbReference type="Proteomes" id="UP000037904"/>
    </source>
</evidence>
<evidence type="ECO:0000313" key="2">
    <source>
        <dbReference type="EMBL" id="KPA39438.1"/>
    </source>
</evidence>
<proteinExistence type="predicted"/>
<dbReference type="EMBL" id="JXCE01000194">
    <property type="protein sequence ID" value="KPA39438.1"/>
    <property type="molecule type" value="Genomic_DNA"/>
</dbReference>
<gene>
    <name evidence="2" type="ORF">FLAG1_07714</name>
</gene>
<organism evidence="2 3">
    <name type="scientific">Fusarium langsethiae</name>
    <dbReference type="NCBI Taxonomy" id="179993"/>
    <lineage>
        <taxon>Eukaryota</taxon>
        <taxon>Fungi</taxon>
        <taxon>Dikarya</taxon>
        <taxon>Ascomycota</taxon>
        <taxon>Pezizomycotina</taxon>
        <taxon>Sordariomycetes</taxon>
        <taxon>Hypocreomycetidae</taxon>
        <taxon>Hypocreales</taxon>
        <taxon>Nectriaceae</taxon>
        <taxon>Fusarium</taxon>
    </lineage>
</organism>
<name>A0A0M9ET95_FUSLA</name>
<feature type="region of interest" description="Disordered" evidence="1">
    <location>
        <begin position="23"/>
        <end position="46"/>
    </location>
</feature>
<evidence type="ECO:0000256" key="1">
    <source>
        <dbReference type="SAM" id="MobiDB-lite"/>
    </source>
</evidence>
<keyword evidence="3" id="KW-1185">Reference proteome</keyword>
<sequence length="223" mass="24817">MSFSDNGSFILSYDPFLLVSSSPPLPSDPPSTDTPWTPSITEQPSSDGIFGPVGLHGEGLDWLQDYSENLDLACIEQMNLVDTERTTLEMPEHVDAEFHVPTVPNTGIPDAFVPSSDRFPEDDHMIENYMGDDHPNSSCLQLMDGGEAGTSVEGDTVIGACPYKPHQFDDPSTLTRIINMETKIEELLKWKAQQTKRGTELKEMMDDILEMLHSLENRLNSDK</sequence>
<reference evidence="2 3" key="1">
    <citation type="submission" date="2015-04" db="EMBL/GenBank/DDBJ databases">
        <title>The draft genome sequence of Fusarium langsethiae, a T-2/HT-2 mycotoxin producer.</title>
        <authorList>
            <person name="Lysoe E."/>
            <person name="Divon H.H."/>
            <person name="Terzi V."/>
            <person name="Orru L."/>
            <person name="Lamontanara A."/>
            <person name="Kolseth A.-K."/>
            <person name="Frandsen R.J."/>
            <person name="Nielsen K."/>
            <person name="Thrane U."/>
        </authorList>
    </citation>
    <scope>NUCLEOTIDE SEQUENCE [LARGE SCALE GENOMIC DNA]</scope>
    <source>
        <strain evidence="2 3">Fl201059</strain>
    </source>
</reference>
<protein>
    <submittedName>
        <fullName evidence="2">Uncharacterized protein</fullName>
    </submittedName>
</protein>
<comment type="caution">
    <text evidence="2">The sequence shown here is derived from an EMBL/GenBank/DDBJ whole genome shotgun (WGS) entry which is preliminary data.</text>
</comment>
<dbReference type="Proteomes" id="UP000037904">
    <property type="component" value="Unassembled WGS sequence"/>
</dbReference>
<feature type="compositionally biased region" description="Low complexity" evidence="1">
    <location>
        <begin position="30"/>
        <end position="39"/>
    </location>
</feature>
<dbReference type="AlphaFoldDB" id="A0A0M9ET95"/>
<accession>A0A0M9ET95</accession>